<evidence type="ECO:0000256" key="1">
    <source>
        <dbReference type="ARBA" id="ARBA00004093"/>
    </source>
</evidence>
<evidence type="ECO:0000256" key="7">
    <source>
        <dbReference type="ARBA" id="ARBA00022815"/>
    </source>
</evidence>
<dbReference type="InterPro" id="IPR019792">
    <property type="entry name" value="Gonadoliberin"/>
</dbReference>
<evidence type="ECO:0000256" key="3">
    <source>
        <dbReference type="ARBA" id="ARBA00010968"/>
    </source>
</evidence>
<keyword evidence="8" id="KW-0873">Pyrrolidone carboxylic acid</keyword>
<accession>A0A6P5LEU3</accession>
<evidence type="ECO:0000256" key="10">
    <source>
        <dbReference type="SAM" id="SignalP"/>
    </source>
</evidence>
<keyword evidence="11" id="KW-1185">Reference proteome</keyword>
<dbReference type="GeneID" id="110218471"/>
<dbReference type="GO" id="GO:0031530">
    <property type="term" value="F:gonadotropin-releasing hormone receptor binding"/>
    <property type="evidence" value="ECO:0007669"/>
    <property type="project" value="TreeGrafter"/>
</dbReference>
<dbReference type="InParanoid" id="A0A6P5LEU3"/>
<keyword evidence="6 9" id="KW-0372">Hormone</keyword>
<dbReference type="FunCoup" id="A0A6P5LEU3">
    <property type="interactions" value="491"/>
</dbReference>
<gene>
    <name evidence="12" type="primary">GNRH1</name>
</gene>
<sequence length="96" mass="10607">MSHRMELTQKLVAGCLLLTVCVTISSGQHWSYGLRPGGKRDADNLIDSFQEMADEGNQLAEPQRFECTIHQPRSPLRDLKGVLASLIEGEAGRKKA</sequence>
<keyword evidence="7 9" id="KW-0027">Amidation</keyword>
<dbReference type="PRINTS" id="PR01541">
    <property type="entry name" value="GONADOLIBRNI"/>
</dbReference>
<dbReference type="CTD" id="2796"/>
<name>A0A6P5LEU3_PHACI</name>
<reference evidence="12" key="1">
    <citation type="submission" date="2025-08" db="UniProtKB">
        <authorList>
            <consortium name="RefSeq"/>
        </authorList>
    </citation>
    <scope>IDENTIFICATION</scope>
    <source>
        <tissue evidence="12">Spleen</tissue>
    </source>
</reference>
<feature type="signal peptide" evidence="10">
    <location>
        <begin position="1"/>
        <end position="27"/>
    </location>
</feature>
<keyword evidence="4" id="KW-0964">Secreted</keyword>
<dbReference type="PANTHER" id="PTHR10522:SF0">
    <property type="entry name" value="PROGONADOLIBERIN-1"/>
    <property type="match status" value="1"/>
</dbReference>
<evidence type="ECO:0000313" key="12">
    <source>
        <dbReference type="RefSeq" id="XP_020856875.1"/>
    </source>
</evidence>
<feature type="chain" id="PRO_5027902715" description="Progonadoliberin" evidence="10">
    <location>
        <begin position="28"/>
        <end position="96"/>
    </location>
</feature>
<evidence type="ECO:0000256" key="9">
    <source>
        <dbReference type="RuleBase" id="RU000635"/>
    </source>
</evidence>
<evidence type="ECO:0000313" key="11">
    <source>
        <dbReference type="Proteomes" id="UP000515140"/>
    </source>
</evidence>
<dbReference type="Pfam" id="PF00446">
    <property type="entry name" value="GnRH"/>
    <property type="match status" value="1"/>
</dbReference>
<dbReference type="OMA" id="FECTVHQ"/>
<comment type="similarity">
    <text evidence="3 9">Belongs to the GnRH family.</text>
</comment>
<dbReference type="AlphaFoldDB" id="A0A6P5LEU3"/>
<comment type="subcellular location">
    <subcellularLocation>
        <location evidence="2 9">Secreted</location>
    </subcellularLocation>
</comment>
<dbReference type="GO" id="GO:0005183">
    <property type="term" value="F:gonadotropin hormone-releasing hormone activity"/>
    <property type="evidence" value="ECO:0007669"/>
    <property type="project" value="InterPro"/>
</dbReference>
<proteinExistence type="inferred from homology"/>
<dbReference type="KEGG" id="pcw:110218471"/>
<organism evidence="11 12">
    <name type="scientific">Phascolarctos cinereus</name>
    <name type="common">Koala</name>
    <dbReference type="NCBI Taxonomy" id="38626"/>
    <lineage>
        <taxon>Eukaryota</taxon>
        <taxon>Metazoa</taxon>
        <taxon>Chordata</taxon>
        <taxon>Craniata</taxon>
        <taxon>Vertebrata</taxon>
        <taxon>Euteleostomi</taxon>
        <taxon>Mammalia</taxon>
        <taxon>Metatheria</taxon>
        <taxon>Diprotodontia</taxon>
        <taxon>Phascolarctidae</taxon>
        <taxon>Phascolarctos</taxon>
    </lineage>
</organism>
<protein>
    <recommendedName>
        <fullName evidence="9">Progonadoliberin</fullName>
    </recommendedName>
    <component>
        <recommendedName>
            <fullName evidence="9">Gonadoliberin</fullName>
        </recommendedName>
        <alternativeName>
            <fullName evidence="9">Gonadotropin-releasing hormone</fullName>
            <shortName evidence="9">GnRH</shortName>
        </alternativeName>
        <alternativeName>
            <fullName evidence="9">Luliberin</fullName>
        </alternativeName>
        <alternativeName>
            <fullName evidence="9">Luteinizing hormone-releasing hormone</fullName>
            <shortName evidence="9">LH-RH</shortName>
        </alternativeName>
    </component>
    <component>
        <recommendedName>
            <fullName evidence="9">GnRH-associated peptide</fullName>
        </recommendedName>
        <alternativeName>
            <fullName evidence="9">GnRH-associated peptide</fullName>
        </alternativeName>
    </component>
</protein>
<dbReference type="PANTHER" id="PTHR10522">
    <property type="entry name" value="GONADOLIBERIN"/>
    <property type="match status" value="1"/>
</dbReference>
<dbReference type="Proteomes" id="UP000515140">
    <property type="component" value="Unplaced"/>
</dbReference>
<dbReference type="GO" id="GO:0005615">
    <property type="term" value="C:extracellular space"/>
    <property type="evidence" value="ECO:0007669"/>
    <property type="project" value="TreeGrafter"/>
</dbReference>
<evidence type="ECO:0000256" key="6">
    <source>
        <dbReference type="ARBA" id="ARBA00022702"/>
    </source>
</evidence>
<dbReference type="InterPro" id="IPR002012">
    <property type="entry name" value="GnRH"/>
</dbReference>
<evidence type="ECO:0000256" key="5">
    <source>
        <dbReference type="ARBA" id="ARBA00022685"/>
    </source>
</evidence>
<evidence type="ECO:0000256" key="4">
    <source>
        <dbReference type="ARBA" id="ARBA00022525"/>
    </source>
</evidence>
<evidence type="ECO:0000256" key="2">
    <source>
        <dbReference type="ARBA" id="ARBA00004613"/>
    </source>
</evidence>
<keyword evidence="10" id="KW-0732">Signal</keyword>
<keyword evidence="5" id="KW-0165">Cleavage on pair of basic residues</keyword>
<dbReference type="InterPro" id="IPR004079">
    <property type="entry name" value="Gonadoliberin_I_precursor"/>
</dbReference>
<comment type="function">
    <text evidence="1">Stimulates the secretion of gonadotropins; it stimulates the secretion of both luteinizing and follicle-stimulating hormones.</text>
</comment>
<dbReference type="PROSITE" id="PS00473">
    <property type="entry name" value="GNRH"/>
    <property type="match status" value="1"/>
</dbReference>
<evidence type="ECO:0000256" key="8">
    <source>
        <dbReference type="ARBA" id="ARBA00023283"/>
    </source>
</evidence>
<dbReference type="RefSeq" id="XP_020856875.1">
    <property type="nucleotide sequence ID" value="XM_021001216.1"/>
</dbReference>